<feature type="transmembrane region" description="Helical" evidence="2">
    <location>
        <begin position="44"/>
        <end position="63"/>
    </location>
</feature>
<keyword evidence="4" id="KW-1185">Reference proteome</keyword>
<dbReference type="AlphaFoldDB" id="A0A4C1UVA5"/>
<sequence length="89" mass="9981">MLWTDWARNRSERKKTNLPRFPAAEALCGHDNERACRWRGGVRAAVMGCALAGLGLFLWVRVFSGRLAQNSRSPARAPPDTLSEPQFRA</sequence>
<name>A0A4C1UVA5_EUMVA</name>
<keyword evidence="2" id="KW-0472">Membrane</keyword>
<gene>
    <name evidence="3" type="ORF">EVAR_20871_1</name>
</gene>
<comment type="caution">
    <text evidence="3">The sequence shown here is derived from an EMBL/GenBank/DDBJ whole genome shotgun (WGS) entry which is preliminary data.</text>
</comment>
<evidence type="ECO:0000313" key="3">
    <source>
        <dbReference type="EMBL" id="GBP30421.1"/>
    </source>
</evidence>
<protein>
    <submittedName>
        <fullName evidence="3">Uncharacterized protein</fullName>
    </submittedName>
</protein>
<evidence type="ECO:0000313" key="4">
    <source>
        <dbReference type="Proteomes" id="UP000299102"/>
    </source>
</evidence>
<proteinExistence type="predicted"/>
<evidence type="ECO:0000256" key="1">
    <source>
        <dbReference type="SAM" id="MobiDB-lite"/>
    </source>
</evidence>
<dbReference type="Proteomes" id="UP000299102">
    <property type="component" value="Unassembled WGS sequence"/>
</dbReference>
<evidence type="ECO:0000256" key="2">
    <source>
        <dbReference type="SAM" id="Phobius"/>
    </source>
</evidence>
<reference evidence="3 4" key="1">
    <citation type="journal article" date="2019" name="Commun. Biol.">
        <title>The bagworm genome reveals a unique fibroin gene that provides high tensile strength.</title>
        <authorList>
            <person name="Kono N."/>
            <person name="Nakamura H."/>
            <person name="Ohtoshi R."/>
            <person name="Tomita M."/>
            <person name="Numata K."/>
            <person name="Arakawa K."/>
        </authorList>
    </citation>
    <scope>NUCLEOTIDE SEQUENCE [LARGE SCALE GENOMIC DNA]</scope>
</reference>
<keyword evidence="2" id="KW-1133">Transmembrane helix</keyword>
<accession>A0A4C1UVA5</accession>
<organism evidence="3 4">
    <name type="scientific">Eumeta variegata</name>
    <name type="common">Bagworm moth</name>
    <name type="synonym">Eumeta japonica</name>
    <dbReference type="NCBI Taxonomy" id="151549"/>
    <lineage>
        <taxon>Eukaryota</taxon>
        <taxon>Metazoa</taxon>
        <taxon>Ecdysozoa</taxon>
        <taxon>Arthropoda</taxon>
        <taxon>Hexapoda</taxon>
        <taxon>Insecta</taxon>
        <taxon>Pterygota</taxon>
        <taxon>Neoptera</taxon>
        <taxon>Endopterygota</taxon>
        <taxon>Lepidoptera</taxon>
        <taxon>Glossata</taxon>
        <taxon>Ditrysia</taxon>
        <taxon>Tineoidea</taxon>
        <taxon>Psychidae</taxon>
        <taxon>Oiketicinae</taxon>
        <taxon>Eumeta</taxon>
    </lineage>
</organism>
<dbReference type="EMBL" id="BGZK01000233">
    <property type="protein sequence ID" value="GBP30421.1"/>
    <property type="molecule type" value="Genomic_DNA"/>
</dbReference>
<feature type="region of interest" description="Disordered" evidence="1">
    <location>
        <begin position="69"/>
        <end position="89"/>
    </location>
</feature>
<keyword evidence="2" id="KW-0812">Transmembrane</keyword>